<sequence>MPALIVAAALIVAMLYWIVQRYRVPLDPDLNESGIDGLLHRTAVTRLDGARWRLGQVRDVRLAAAILMLQIVRTGSPVTQAERDRILGFLADPLHIRDPAAMLERAMDYAVARRPFHQTADLLLPLLRERLTDDERDALIAMLIAVAGAHSPPSDLQRAALARFRDRLCAGPPRRVARR</sequence>
<evidence type="ECO:0000313" key="1">
    <source>
        <dbReference type="EMBL" id="VUD69454.1"/>
    </source>
</evidence>
<dbReference type="SUPFAM" id="SSF158682">
    <property type="entry name" value="TerB-like"/>
    <property type="match status" value="1"/>
</dbReference>
<dbReference type="Proteomes" id="UP000410984">
    <property type="component" value="Unassembled WGS sequence"/>
</dbReference>
<dbReference type="RefSeq" id="WP_142581061.1">
    <property type="nucleotide sequence ID" value="NZ_CABFPH010000001.1"/>
</dbReference>
<dbReference type="OrthoDB" id="8114484at2"/>
<protein>
    <submittedName>
        <fullName evidence="1">Uncharacterized protein</fullName>
    </submittedName>
</protein>
<dbReference type="AlphaFoldDB" id="A0A509E727"/>
<dbReference type="EMBL" id="CABFPH010000001">
    <property type="protein sequence ID" value="VUD69454.1"/>
    <property type="molecule type" value="Genomic_DNA"/>
</dbReference>
<gene>
    <name evidence="1" type="ORF">MET9862_00002</name>
</gene>
<dbReference type="InterPro" id="IPR029024">
    <property type="entry name" value="TerB-like"/>
</dbReference>
<keyword evidence="2" id="KW-1185">Reference proteome</keyword>
<reference evidence="1 2" key="1">
    <citation type="submission" date="2019-06" db="EMBL/GenBank/DDBJ databases">
        <authorList>
            <person name="Rodrigo-Torres L."/>
            <person name="Arahal R. D."/>
            <person name="Lucena T."/>
        </authorList>
    </citation>
    <scope>NUCLEOTIDE SEQUENCE [LARGE SCALE GENOMIC DNA]</scope>
    <source>
        <strain evidence="1 2">SB0023/3</strain>
    </source>
</reference>
<dbReference type="CDD" id="cd07177">
    <property type="entry name" value="terB_like"/>
    <property type="match status" value="1"/>
</dbReference>
<proteinExistence type="predicted"/>
<organism evidence="1 2">
    <name type="scientific">Methylobacterium symbioticum</name>
    <dbReference type="NCBI Taxonomy" id="2584084"/>
    <lineage>
        <taxon>Bacteria</taxon>
        <taxon>Pseudomonadati</taxon>
        <taxon>Pseudomonadota</taxon>
        <taxon>Alphaproteobacteria</taxon>
        <taxon>Hyphomicrobiales</taxon>
        <taxon>Methylobacteriaceae</taxon>
        <taxon>Methylobacterium</taxon>
    </lineage>
</organism>
<name>A0A509E727_9HYPH</name>
<evidence type="ECO:0000313" key="2">
    <source>
        <dbReference type="Proteomes" id="UP000410984"/>
    </source>
</evidence>
<accession>A0A509E727</accession>